<dbReference type="EMBL" id="JARJCW010000030">
    <property type="protein sequence ID" value="KAJ7209763.1"/>
    <property type="molecule type" value="Genomic_DNA"/>
</dbReference>
<proteinExistence type="predicted"/>
<keyword evidence="3" id="KW-1185">Reference proteome</keyword>
<dbReference type="PROSITE" id="PS50011">
    <property type="entry name" value="PROTEIN_KINASE_DOM"/>
    <property type="match status" value="1"/>
</dbReference>
<dbReference type="SUPFAM" id="SSF56112">
    <property type="entry name" value="Protein kinase-like (PK-like)"/>
    <property type="match status" value="1"/>
</dbReference>
<protein>
    <recommendedName>
        <fullName evidence="1">Protein kinase domain-containing protein</fullName>
    </recommendedName>
</protein>
<dbReference type="Proteomes" id="UP001219525">
    <property type="component" value="Unassembled WGS sequence"/>
</dbReference>
<sequence>MHQEGKTRELEFLKELRDMGVDRDFLPLMYDDFIERSAFGSHLCIVMDLYSDSVSALRRSSPTKALPPYMTRNIIHMLLEALHQLHERQIIHTGKCYAN</sequence>
<reference evidence="2" key="1">
    <citation type="submission" date="2023-03" db="EMBL/GenBank/DDBJ databases">
        <title>Massive genome expansion in bonnet fungi (Mycena s.s.) driven by repeated elements and novel gene families across ecological guilds.</title>
        <authorList>
            <consortium name="Lawrence Berkeley National Laboratory"/>
            <person name="Harder C.B."/>
            <person name="Miyauchi S."/>
            <person name="Viragh M."/>
            <person name="Kuo A."/>
            <person name="Thoen E."/>
            <person name="Andreopoulos B."/>
            <person name="Lu D."/>
            <person name="Skrede I."/>
            <person name="Drula E."/>
            <person name="Henrissat B."/>
            <person name="Morin E."/>
            <person name="Kohler A."/>
            <person name="Barry K."/>
            <person name="LaButti K."/>
            <person name="Morin E."/>
            <person name="Salamov A."/>
            <person name="Lipzen A."/>
            <person name="Mereny Z."/>
            <person name="Hegedus B."/>
            <person name="Baldrian P."/>
            <person name="Stursova M."/>
            <person name="Weitz H."/>
            <person name="Taylor A."/>
            <person name="Grigoriev I.V."/>
            <person name="Nagy L.G."/>
            <person name="Martin F."/>
            <person name="Kauserud H."/>
        </authorList>
    </citation>
    <scope>NUCLEOTIDE SEQUENCE</scope>
    <source>
        <strain evidence="2">9144</strain>
    </source>
</reference>
<organism evidence="2 3">
    <name type="scientific">Mycena pura</name>
    <dbReference type="NCBI Taxonomy" id="153505"/>
    <lineage>
        <taxon>Eukaryota</taxon>
        <taxon>Fungi</taxon>
        <taxon>Dikarya</taxon>
        <taxon>Basidiomycota</taxon>
        <taxon>Agaricomycotina</taxon>
        <taxon>Agaricomycetes</taxon>
        <taxon>Agaricomycetidae</taxon>
        <taxon>Agaricales</taxon>
        <taxon>Marasmiineae</taxon>
        <taxon>Mycenaceae</taxon>
        <taxon>Mycena</taxon>
    </lineage>
</organism>
<comment type="caution">
    <text evidence="2">The sequence shown here is derived from an EMBL/GenBank/DDBJ whole genome shotgun (WGS) entry which is preliminary data.</text>
</comment>
<evidence type="ECO:0000259" key="1">
    <source>
        <dbReference type="PROSITE" id="PS50011"/>
    </source>
</evidence>
<dbReference type="InterPro" id="IPR011009">
    <property type="entry name" value="Kinase-like_dom_sf"/>
</dbReference>
<dbReference type="GO" id="GO:0005524">
    <property type="term" value="F:ATP binding"/>
    <property type="evidence" value="ECO:0007669"/>
    <property type="project" value="InterPro"/>
</dbReference>
<name>A0AAD6VEN2_9AGAR</name>
<feature type="domain" description="Protein kinase" evidence="1">
    <location>
        <begin position="1"/>
        <end position="99"/>
    </location>
</feature>
<dbReference type="GO" id="GO:0004672">
    <property type="term" value="F:protein kinase activity"/>
    <property type="evidence" value="ECO:0007669"/>
    <property type="project" value="InterPro"/>
</dbReference>
<dbReference type="Gene3D" id="3.30.200.20">
    <property type="entry name" value="Phosphorylase Kinase, domain 1"/>
    <property type="match status" value="1"/>
</dbReference>
<evidence type="ECO:0000313" key="2">
    <source>
        <dbReference type="EMBL" id="KAJ7209763.1"/>
    </source>
</evidence>
<dbReference type="InterPro" id="IPR000719">
    <property type="entry name" value="Prot_kinase_dom"/>
</dbReference>
<evidence type="ECO:0000313" key="3">
    <source>
        <dbReference type="Proteomes" id="UP001219525"/>
    </source>
</evidence>
<feature type="non-terminal residue" evidence="2">
    <location>
        <position position="99"/>
    </location>
</feature>
<dbReference type="Gene3D" id="1.10.510.10">
    <property type="entry name" value="Transferase(Phosphotransferase) domain 1"/>
    <property type="match status" value="1"/>
</dbReference>
<gene>
    <name evidence="2" type="ORF">GGX14DRAFT_108584</name>
</gene>
<dbReference type="AlphaFoldDB" id="A0AAD6VEN2"/>
<accession>A0AAD6VEN2</accession>